<keyword evidence="19" id="KW-1185">Reference proteome</keyword>
<evidence type="ECO:0000256" key="2">
    <source>
        <dbReference type="ARBA" id="ARBA00006234"/>
    </source>
</evidence>
<evidence type="ECO:0000256" key="1">
    <source>
        <dbReference type="ARBA" id="ARBA00001946"/>
    </source>
</evidence>
<feature type="compositionally biased region" description="Low complexity" evidence="16">
    <location>
        <begin position="413"/>
        <end position="437"/>
    </location>
</feature>
<keyword evidence="10" id="KW-0524">Neurogenesis</keyword>
<keyword evidence="6 15" id="KW-0547">Nucleotide-binding</keyword>
<dbReference type="InterPro" id="IPR008271">
    <property type="entry name" value="Ser/Thr_kinase_AS"/>
</dbReference>
<evidence type="ECO:0000256" key="10">
    <source>
        <dbReference type="ARBA" id="ARBA00022902"/>
    </source>
</evidence>
<accession>A0A8C7K8X1</accession>
<evidence type="ECO:0000256" key="4">
    <source>
        <dbReference type="ARBA" id="ARBA00022679"/>
    </source>
</evidence>
<comment type="catalytic activity">
    <reaction evidence="12">
        <text>L-seryl-[tau protein] + ATP = O-phospho-L-seryl-[tau protein] + ADP + H(+)</text>
        <dbReference type="Rhea" id="RHEA:12801"/>
        <dbReference type="Rhea" id="RHEA-COMP:13701"/>
        <dbReference type="Rhea" id="RHEA-COMP:13702"/>
        <dbReference type="ChEBI" id="CHEBI:15378"/>
        <dbReference type="ChEBI" id="CHEBI:29999"/>
        <dbReference type="ChEBI" id="CHEBI:30616"/>
        <dbReference type="ChEBI" id="CHEBI:83421"/>
        <dbReference type="ChEBI" id="CHEBI:456216"/>
        <dbReference type="EC" id="2.7.11.26"/>
    </reaction>
</comment>
<comment type="cofactor">
    <cofactor evidence="1">
        <name>Mg(2+)</name>
        <dbReference type="ChEBI" id="CHEBI:18420"/>
    </cofactor>
</comment>
<dbReference type="FunFam" id="1.10.510.10:FF:000064">
    <property type="entry name" value="BR serine/threonine-protein kinase 2"/>
    <property type="match status" value="1"/>
</dbReference>
<comment type="catalytic activity">
    <reaction evidence="14">
        <text>L-threonyl-[tau protein] + ATP = O-phospho-L-threonyl-[tau protein] + ADP + H(+)</text>
        <dbReference type="Rhea" id="RHEA:53904"/>
        <dbReference type="Rhea" id="RHEA-COMP:13703"/>
        <dbReference type="Rhea" id="RHEA-COMP:13704"/>
        <dbReference type="ChEBI" id="CHEBI:15378"/>
        <dbReference type="ChEBI" id="CHEBI:30013"/>
        <dbReference type="ChEBI" id="CHEBI:30616"/>
        <dbReference type="ChEBI" id="CHEBI:61977"/>
        <dbReference type="ChEBI" id="CHEBI:456216"/>
        <dbReference type="EC" id="2.7.11.26"/>
    </reaction>
</comment>
<feature type="compositionally biased region" description="Low complexity" evidence="16">
    <location>
        <begin position="452"/>
        <end position="466"/>
    </location>
</feature>
<name>A0A8C7K8X1_ONCKI</name>
<keyword evidence="5" id="KW-0479">Metal-binding</keyword>
<dbReference type="InterPro" id="IPR000719">
    <property type="entry name" value="Prot_kinase_dom"/>
</dbReference>
<proteinExistence type="inferred from homology"/>
<dbReference type="CDD" id="cd14081">
    <property type="entry name" value="STKc_BRSK1_2"/>
    <property type="match status" value="1"/>
</dbReference>
<reference evidence="18" key="1">
    <citation type="submission" date="2025-08" db="UniProtKB">
        <authorList>
            <consortium name="Ensembl"/>
        </authorList>
    </citation>
    <scope>IDENTIFICATION</scope>
</reference>
<dbReference type="PROSITE" id="PS50011">
    <property type="entry name" value="PROTEIN_KINASE_DOM"/>
    <property type="match status" value="1"/>
</dbReference>
<feature type="compositionally biased region" description="Basic and acidic residues" evidence="16">
    <location>
        <begin position="348"/>
        <end position="369"/>
    </location>
</feature>
<evidence type="ECO:0000313" key="18">
    <source>
        <dbReference type="Ensembl" id="ENSOKIP00005097629.1"/>
    </source>
</evidence>
<dbReference type="Ensembl" id="ENSOKIT00005104626.1">
    <property type="protein sequence ID" value="ENSOKIP00005097629.1"/>
    <property type="gene ID" value="ENSOKIG00005040324.1"/>
</dbReference>
<dbReference type="Pfam" id="PF21122">
    <property type="entry name" value="KA1_BRSK"/>
    <property type="match status" value="1"/>
</dbReference>
<evidence type="ECO:0000256" key="5">
    <source>
        <dbReference type="ARBA" id="ARBA00022723"/>
    </source>
</evidence>
<evidence type="ECO:0000256" key="15">
    <source>
        <dbReference type="PROSITE-ProRule" id="PRU10141"/>
    </source>
</evidence>
<keyword evidence="9" id="KW-0460">Magnesium</keyword>
<evidence type="ECO:0000259" key="17">
    <source>
        <dbReference type="PROSITE" id="PS50011"/>
    </source>
</evidence>
<dbReference type="PANTHER" id="PTHR24346:SF36">
    <property type="entry name" value="SERINE_THREONINE-PROTEIN KINASE BRSK1 ISOFORM X1-RELATED"/>
    <property type="match status" value="1"/>
</dbReference>
<protein>
    <submittedName>
        <fullName evidence="18">Serine/threonine-protein kinase BRSK2-like</fullName>
    </submittedName>
</protein>
<evidence type="ECO:0000256" key="6">
    <source>
        <dbReference type="ARBA" id="ARBA00022741"/>
    </source>
</evidence>
<keyword evidence="7" id="KW-0418">Kinase</keyword>
<dbReference type="Pfam" id="PF21115">
    <property type="entry name" value="UBA_BRSK"/>
    <property type="match status" value="1"/>
</dbReference>
<dbReference type="FunFam" id="3.30.200.20:FF:000003">
    <property type="entry name" value="Non-specific serine/threonine protein kinase"/>
    <property type="match status" value="1"/>
</dbReference>
<sequence>DRSSMSKELSLSQTAQYVGPYRMEKTLGKGQTGLVKLGVHCITGQKVAIKIVNREKLSESVLMKVEREIAILKLIEHPHVLKLHDVYENNKYLYLVLEHVSGGELFDYLVKKGRLTPKEARKFFRQIISALDFCHSHSICHRDLKPENLLLDEKNNIRIADFGMASLQVGDSLLETSCGSPHYACPEVIRGEKYDGRRADVWSCGVILFALLVGALPFDHDNLRQLLEKVKSGVFHMPHFIPPDCQALLKGMIEVDPDKRLKLEAVQKHSWYQSGRNEPCPEQPPPRHVCMGRILCLTELDPDVLDSMHSLGCFRDSGKLTCNLQCEEDNQEKMIYYLLLDRKERYPSYEDEDLPPRNDVADPPRKRVDSPMLTRHSRCHPERKSLEVFSVTEQGSPTPPRRALGTAANSQRSRSVSGASTGLSSSPLSSPRVRGLLGSPLPTPMGTPVHHPSSNPPSNSSSSSSSLRVEGGVGVGSLSLTPPSSPGGGGMAASSSAHWRTRLNSFKNNLLGSPRFHRRKMQVPTSEDMSRLTPESSPELAKKSWFGNFVSLEKEEQIFVVIRDKPLSSVKADIVHAFLSIPSLSHSVICQTSFRAEYKTSCGPSVFQKPVKFQVDIAFSEGEREPDREKTERDVKRETGIYSVTFTLISGPSRRFKRVVETIQAQLHSSHDQPVGVSGESYTFSSTHTHQPPHICLHFLITEINNLSFAL</sequence>
<dbReference type="GO" id="GO:0050321">
    <property type="term" value="F:tau-protein kinase activity"/>
    <property type="evidence" value="ECO:0007669"/>
    <property type="project" value="UniProtKB-EC"/>
</dbReference>
<evidence type="ECO:0000256" key="7">
    <source>
        <dbReference type="ARBA" id="ARBA00022777"/>
    </source>
</evidence>
<dbReference type="SMART" id="SM00220">
    <property type="entry name" value="S_TKc"/>
    <property type="match status" value="1"/>
</dbReference>
<dbReference type="CDD" id="cd14340">
    <property type="entry name" value="UBA_BRSK"/>
    <property type="match status" value="1"/>
</dbReference>
<dbReference type="GO" id="GO:0005524">
    <property type="term" value="F:ATP binding"/>
    <property type="evidence" value="ECO:0007669"/>
    <property type="project" value="UniProtKB-UniRule"/>
</dbReference>
<evidence type="ECO:0000256" key="9">
    <source>
        <dbReference type="ARBA" id="ARBA00022842"/>
    </source>
</evidence>
<evidence type="ECO:0000256" key="8">
    <source>
        <dbReference type="ARBA" id="ARBA00022840"/>
    </source>
</evidence>
<evidence type="ECO:0000256" key="11">
    <source>
        <dbReference type="ARBA" id="ARBA00047899"/>
    </source>
</evidence>
<dbReference type="Pfam" id="PF00069">
    <property type="entry name" value="Pkinase"/>
    <property type="match status" value="1"/>
</dbReference>
<organism evidence="18 19">
    <name type="scientific">Oncorhynchus kisutch</name>
    <name type="common">Coho salmon</name>
    <name type="synonym">Salmo kisutch</name>
    <dbReference type="NCBI Taxonomy" id="8019"/>
    <lineage>
        <taxon>Eukaryota</taxon>
        <taxon>Metazoa</taxon>
        <taxon>Chordata</taxon>
        <taxon>Craniata</taxon>
        <taxon>Vertebrata</taxon>
        <taxon>Euteleostomi</taxon>
        <taxon>Actinopterygii</taxon>
        <taxon>Neopterygii</taxon>
        <taxon>Teleostei</taxon>
        <taxon>Protacanthopterygii</taxon>
        <taxon>Salmoniformes</taxon>
        <taxon>Salmonidae</taxon>
        <taxon>Salmoninae</taxon>
        <taxon>Oncorhynchus</taxon>
    </lineage>
</organism>
<dbReference type="PANTHER" id="PTHR24346">
    <property type="entry name" value="MAP/MICROTUBULE AFFINITY-REGULATING KINASE"/>
    <property type="match status" value="1"/>
</dbReference>
<dbReference type="InterPro" id="IPR011009">
    <property type="entry name" value="Kinase-like_dom_sf"/>
</dbReference>
<dbReference type="InterPro" id="IPR048622">
    <property type="entry name" value="BRSK1_2-like_UBA"/>
</dbReference>
<feature type="binding site" evidence="15">
    <location>
        <position position="50"/>
    </location>
    <ligand>
        <name>ATP</name>
        <dbReference type="ChEBI" id="CHEBI:30616"/>
    </ligand>
</feature>
<dbReference type="SUPFAM" id="SSF56112">
    <property type="entry name" value="Protein kinase-like (PK-like)"/>
    <property type="match status" value="1"/>
</dbReference>
<reference evidence="18" key="2">
    <citation type="submission" date="2025-09" db="UniProtKB">
        <authorList>
            <consortium name="Ensembl"/>
        </authorList>
    </citation>
    <scope>IDENTIFICATION</scope>
</reference>
<evidence type="ECO:0000256" key="12">
    <source>
        <dbReference type="ARBA" id="ARBA00048291"/>
    </source>
</evidence>
<evidence type="ECO:0000256" key="16">
    <source>
        <dbReference type="SAM" id="MobiDB-lite"/>
    </source>
</evidence>
<dbReference type="InterPro" id="IPR017441">
    <property type="entry name" value="Protein_kinase_ATP_BS"/>
</dbReference>
<evidence type="ECO:0000313" key="19">
    <source>
        <dbReference type="Proteomes" id="UP000694557"/>
    </source>
</evidence>
<dbReference type="GO" id="GO:0007399">
    <property type="term" value="P:nervous system development"/>
    <property type="evidence" value="ECO:0007669"/>
    <property type="project" value="UniProtKB-KW"/>
</dbReference>
<comment type="catalytic activity">
    <reaction evidence="13">
        <text>L-seryl-[protein] + ATP = O-phospho-L-seryl-[protein] + ADP + H(+)</text>
        <dbReference type="Rhea" id="RHEA:17989"/>
        <dbReference type="Rhea" id="RHEA-COMP:9863"/>
        <dbReference type="Rhea" id="RHEA-COMP:11604"/>
        <dbReference type="ChEBI" id="CHEBI:15378"/>
        <dbReference type="ChEBI" id="CHEBI:29999"/>
        <dbReference type="ChEBI" id="CHEBI:30616"/>
        <dbReference type="ChEBI" id="CHEBI:83421"/>
        <dbReference type="ChEBI" id="CHEBI:456216"/>
        <dbReference type="EC" id="2.7.11.1"/>
    </reaction>
</comment>
<dbReference type="PROSITE" id="PS00107">
    <property type="entry name" value="PROTEIN_KINASE_ATP"/>
    <property type="match status" value="1"/>
</dbReference>
<feature type="region of interest" description="Disordered" evidence="16">
    <location>
        <begin position="348"/>
        <end position="496"/>
    </location>
</feature>
<dbReference type="PROSITE" id="PS00108">
    <property type="entry name" value="PROTEIN_KINASE_ST"/>
    <property type="match status" value="1"/>
</dbReference>
<evidence type="ECO:0000256" key="14">
    <source>
        <dbReference type="ARBA" id="ARBA00048878"/>
    </source>
</evidence>
<comment type="catalytic activity">
    <reaction evidence="11">
        <text>L-threonyl-[protein] + ATP = O-phospho-L-threonyl-[protein] + ADP + H(+)</text>
        <dbReference type="Rhea" id="RHEA:46608"/>
        <dbReference type="Rhea" id="RHEA-COMP:11060"/>
        <dbReference type="Rhea" id="RHEA-COMP:11605"/>
        <dbReference type="ChEBI" id="CHEBI:15378"/>
        <dbReference type="ChEBI" id="CHEBI:30013"/>
        <dbReference type="ChEBI" id="CHEBI:30616"/>
        <dbReference type="ChEBI" id="CHEBI:61977"/>
        <dbReference type="ChEBI" id="CHEBI:456216"/>
        <dbReference type="EC" id="2.7.11.1"/>
    </reaction>
</comment>
<keyword evidence="3" id="KW-0723">Serine/threonine-protein kinase</keyword>
<evidence type="ECO:0000256" key="13">
    <source>
        <dbReference type="ARBA" id="ARBA00048679"/>
    </source>
</evidence>
<dbReference type="GO" id="GO:0035556">
    <property type="term" value="P:intracellular signal transduction"/>
    <property type="evidence" value="ECO:0007669"/>
    <property type="project" value="TreeGrafter"/>
</dbReference>
<dbReference type="AlphaFoldDB" id="A0A8C7K8X1"/>
<dbReference type="Proteomes" id="UP000694557">
    <property type="component" value="Unassembled WGS sequence"/>
</dbReference>
<dbReference type="GO" id="GO:0046872">
    <property type="term" value="F:metal ion binding"/>
    <property type="evidence" value="ECO:0007669"/>
    <property type="project" value="UniProtKB-KW"/>
</dbReference>
<keyword evidence="4" id="KW-0808">Transferase</keyword>
<dbReference type="Gene3D" id="1.10.510.10">
    <property type="entry name" value="Transferase(Phosphotransferase) domain 1"/>
    <property type="match status" value="1"/>
</dbReference>
<comment type="similarity">
    <text evidence="2">Belongs to the protein kinase superfamily. CAMK Ser/Thr protein kinase family. SNF1 subfamily.</text>
</comment>
<evidence type="ECO:0000256" key="3">
    <source>
        <dbReference type="ARBA" id="ARBA00022527"/>
    </source>
</evidence>
<feature type="domain" description="Protein kinase" evidence="17">
    <location>
        <begin position="21"/>
        <end position="272"/>
    </location>
</feature>
<keyword evidence="8 15" id="KW-0067">ATP-binding</keyword>
<dbReference type="GeneTree" id="ENSGT00940000164511"/>
<gene>
    <name evidence="18" type="primary">LOC109870503</name>
</gene>
<dbReference type="GO" id="GO:0005737">
    <property type="term" value="C:cytoplasm"/>
    <property type="evidence" value="ECO:0007669"/>
    <property type="project" value="TreeGrafter"/>
</dbReference>